<dbReference type="InterPro" id="IPR025669">
    <property type="entry name" value="AAA_dom"/>
</dbReference>
<dbReference type="Proteomes" id="UP001596023">
    <property type="component" value="Unassembled WGS sequence"/>
</dbReference>
<comment type="similarity">
    <text evidence="3">Belongs to the etk/wzc family.</text>
</comment>
<dbReference type="InterPro" id="IPR003856">
    <property type="entry name" value="LPS_length_determ_N"/>
</dbReference>
<evidence type="ECO:0000256" key="2">
    <source>
        <dbReference type="ARBA" id="ARBA00007316"/>
    </source>
</evidence>
<keyword evidence="13 16" id="KW-0472">Membrane</keyword>
<dbReference type="SUPFAM" id="SSF52540">
    <property type="entry name" value="P-loop containing nucleoside triphosphate hydrolases"/>
    <property type="match status" value="1"/>
</dbReference>
<dbReference type="InterPro" id="IPR050445">
    <property type="entry name" value="Bact_polysacc_biosynth/exp"/>
</dbReference>
<evidence type="ECO:0000256" key="13">
    <source>
        <dbReference type="ARBA" id="ARBA00023136"/>
    </source>
</evidence>
<feature type="domain" description="AAA" evidence="18">
    <location>
        <begin position="596"/>
        <end position="716"/>
    </location>
</feature>
<dbReference type="InterPro" id="IPR005702">
    <property type="entry name" value="Wzc-like_C"/>
</dbReference>
<keyword evidence="8 16" id="KW-0812">Transmembrane</keyword>
<dbReference type="Gene3D" id="3.40.50.300">
    <property type="entry name" value="P-loop containing nucleotide triphosphate hydrolases"/>
    <property type="match status" value="1"/>
</dbReference>
<accession>A0ABV9KR29</accession>
<keyword evidence="10" id="KW-0418">Kinase</keyword>
<dbReference type="Pfam" id="PF02706">
    <property type="entry name" value="Wzz"/>
    <property type="match status" value="1"/>
</dbReference>
<feature type="transmembrane region" description="Helical" evidence="16">
    <location>
        <begin position="23"/>
        <end position="43"/>
    </location>
</feature>
<keyword evidence="7" id="KW-0808">Transferase</keyword>
<evidence type="ECO:0000256" key="8">
    <source>
        <dbReference type="ARBA" id="ARBA00022692"/>
    </source>
</evidence>
<dbReference type="CDD" id="cd05387">
    <property type="entry name" value="BY-kinase"/>
    <property type="match status" value="1"/>
</dbReference>
<keyword evidence="11" id="KW-0067">ATP-binding</keyword>
<proteinExistence type="inferred from homology"/>
<evidence type="ECO:0000256" key="14">
    <source>
        <dbReference type="ARBA" id="ARBA00023137"/>
    </source>
</evidence>
<evidence type="ECO:0000313" key="20">
    <source>
        <dbReference type="EMBL" id="MFC4672517.1"/>
    </source>
</evidence>
<dbReference type="Pfam" id="PF13614">
    <property type="entry name" value="AAA_31"/>
    <property type="match status" value="1"/>
</dbReference>
<dbReference type="PANTHER" id="PTHR32309:SF13">
    <property type="entry name" value="FERRIC ENTEROBACTIN TRANSPORT PROTEIN FEPE"/>
    <property type="match status" value="1"/>
</dbReference>
<dbReference type="PANTHER" id="PTHR32309">
    <property type="entry name" value="TYROSINE-PROTEIN KINASE"/>
    <property type="match status" value="1"/>
</dbReference>
<evidence type="ECO:0000256" key="11">
    <source>
        <dbReference type="ARBA" id="ARBA00022840"/>
    </source>
</evidence>
<evidence type="ECO:0000256" key="7">
    <source>
        <dbReference type="ARBA" id="ARBA00022679"/>
    </source>
</evidence>
<evidence type="ECO:0000259" key="17">
    <source>
        <dbReference type="Pfam" id="PF02706"/>
    </source>
</evidence>
<keyword evidence="12 16" id="KW-1133">Transmembrane helix</keyword>
<keyword evidence="9" id="KW-0547">Nucleotide-binding</keyword>
<keyword evidence="14" id="KW-0829">Tyrosine-protein kinase</keyword>
<comment type="similarity">
    <text evidence="2">Belongs to the CpsD/CapB family.</text>
</comment>
<sequence>MKKSPEEEFIRIQDLWYMSVAKWHWFAISLAISLFVAFIYVSITAPIYTRSASVLIKDNSKGGMSSDEISTFSDMGLFKSNTNIHNEIQTLKSPLLMQEVVQRLKLYENYSIDGFFREKVLYKNAPVRVSVDSLSEAMPFSCSIELLPQNKIKISRLIFNSDDSKVSEIIDGALSEPVNTPWGKIIISATSDCSGDFSGKQILYSKGKLSNVVNYYTKALNVFLADEKASIVDIVINDVSIQRAEDILNTLITVYNENWVKDKNQVAVNTSLFINERLNVIENELGNVDDNISEFKSENLMPDIQAASNLYMAQSNENSTKMLALSTQYTIAGYILSYLKDSNTKDKLLPANMGIESAGIEKQIDEYNTILLRYNTILANSSDKNPLAQDLAQSLKTLRNGVINSVENLSVSLNTQIKDIQKSDKETTSRIASSPKQAKHLLSIERQQKVKEALYLFLLQKREENELSQAFTAYNTKLIVPPAGSMFPTVPRKMPILLATVIIGFLLPVIIIFIKENLNTTVRGRKDLTFLSIPFIGEIPLIMNRKNRLLLKNKPPKNRDDIIVREGKQDYMNEAFRVIRTNLDFILSTNGEKHQKVIMFTSFNIGSGKTFTIMNLAISMAIKGKKVVVVDLDMRKASLSTYIGSPPIGVSNYLGNMIDNVEYIIKKESVHPNLDIVPVGTIPPNPAELLLSNKFSELLDSLKEKYDYVFLDCTPAEIVADASIVGKITDLTIFVVRSGLMDRRMLPEIGIMYERKQFNNMTLLLNGTQYRQGRYGYNYGYGGNYNNH</sequence>
<comment type="subcellular location">
    <subcellularLocation>
        <location evidence="1">Cell inner membrane</location>
        <topology evidence="1">Multi-pass membrane protein</topology>
    </subcellularLocation>
</comment>
<comment type="catalytic activity">
    <reaction evidence="15">
        <text>L-tyrosyl-[protein] + ATP = O-phospho-L-tyrosyl-[protein] + ADP + H(+)</text>
        <dbReference type="Rhea" id="RHEA:10596"/>
        <dbReference type="Rhea" id="RHEA-COMP:10136"/>
        <dbReference type="Rhea" id="RHEA-COMP:20101"/>
        <dbReference type="ChEBI" id="CHEBI:15378"/>
        <dbReference type="ChEBI" id="CHEBI:30616"/>
        <dbReference type="ChEBI" id="CHEBI:46858"/>
        <dbReference type="ChEBI" id="CHEBI:61978"/>
        <dbReference type="ChEBI" id="CHEBI:456216"/>
        <dbReference type="EC" id="2.7.10.2"/>
    </reaction>
</comment>
<evidence type="ECO:0000256" key="6">
    <source>
        <dbReference type="ARBA" id="ARBA00022519"/>
    </source>
</evidence>
<name>A0ABV9KR29_9BACT</name>
<keyword evidence="5" id="KW-1003">Cell membrane</keyword>
<evidence type="ECO:0000256" key="10">
    <source>
        <dbReference type="ARBA" id="ARBA00022777"/>
    </source>
</evidence>
<evidence type="ECO:0000256" key="5">
    <source>
        <dbReference type="ARBA" id="ARBA00022475"/>
    </source>
</evidence>
<dbReference type="RefSeq" id="WP_379993692.1">
    <property type="nucleotide sequence ID" value="NZ_JBHSGN010000012.1"/>
</dbReference>
<feature type="domain" description="Tyrosine-protein kinase G-rich" evidence="19">
    <location>
        <begin position="439"/>
        <end position="516"/>
    </location>
</feature>
<organism evidence="20 21">
    <name type="scientific">Dysgonomonas termitidis</name>
    <dbReference type="NCBI Taxonomy" id="1516126"/>
    <lineage>
        <taxon>Bacteria</taxon>
        <taxon>Pseudomonadati</taxon>
        <taxon>Bacteroidota</taxon>
        <taxon>Bacteroidia</taxon>
        <taxon>Bacteroidales</taxon>
        <taxon>Dysgonomonadaceae</taxon>
        <taxon>Dysgonomonas</taxon>
    </lineage>
</organism>
<dbReference type="EC" id="2.7.10.2" evidence="4"/>
<feature type="domain" description="Polysaccharide chain length determinant N-terminal" evidence="17">
    <location>
        <begin position="14"/>
        <end position="103"/>
    </location>
</feature>
<protein>
    <recommendedName>
        <fullName evidence="4">non-specific protein-tyrosine kinase</fullName>
        <ecNumber evidence="4">2.7.10.2</ecNumber>
    </recommendedName>
</protein>
<evidence type="ECO:0000256" key="1">
    <source>
        <dbReference type="ARBA" id="ARBA00004429"/>
    </source>
</evidence>
<evidence type="ECO:0000313" key="21">
    <source>
        <dbReference type="Proteomes" id="UP001596023"/>
    </source>
</evidence>
<evidence type="ECO:0000256" key="4">
    <source>
        <dbReference type="ARBA" id="ARBA00011903"/>
    </source>
</evidence>
<keyword evidence="6" id="KW-0997">Cell inner membrane</keyword>
<evidence type="ECO:0000256" key="15">
    <source>
        <dbReference type="ARBA" id="ARBA00051245"/>
    </source>
</evidence>
<dbReference type="InterPro" id="IPR027417">
    <property type="entry name" value="P-loop_NTPase"/>
</dbReference>
<evidence type="ECO:0000259" key="18">
    <source>
        <dbReference type="Pfam" id="PF13614"/>
    </source>
</evidence>
<gene>
    <name evidence="20" type="ORF">ACFO6W_02305</name>
</gene>
<evidence type="ECO:0000256" key="3">
    <source>
        <dbReference type="ARBA" id="ARBA00008883"/>
    </source>
</evidence>
<dbReference type="InterPro" id="IPR032807">
    <property type="entry name" value="GNVR"/>
</dbReference>
<evidence type="ECO:0000256" key="16">
    <source>
        <dbReference type="SAM" id="Phobius"/>
    </source>
</evidence>
<comment type="caution">
    <text evidence="20">The sequence shown here is derived from an EMBL/GenBank/DDBJ whole genome shotgun (WGS) entry which is preliminary data.</text>
</comment>
<keyword evidence="21" id="KW-1185">Reference proteome</keyword>
<dbReference type="NCBIfam" id="TIGR01007">
    <property type="entry name" value="eps_fam"/>
    <property type="match status" value="1"/>
</dbReference>
<evidence type="ECO:0000256" key="9">
    <source>
        <dbReference type="ARBA" id="ARBA00022741"/>
    </source>
</evidence>
<dbReference type="EMBL" id="JBHSGN010000012">
    <property type="protein sequence ID" value="MFC4672517.1"/>
    <property type="molecule type" value="Genomic_DNA"/>
</dbReference>
<feature type="transmembrane region" description="Helical" evidence="16">
    <location>
        <begin position="496"/>
        <end position="514"/>
    </location>
</feature>
<reference evidence="21" key="1">
    <citation type="journal article" date="2019" name="Int. J. Syst. Evol. Microbiol.">
        <title>The Global Catalogue of Microorganisms (GCM) 10K type strain sequencing project: providing services to taxonomists for standard genome sequencing and annotation.</title>
        <authorList>
            <consortium name="The Broad Institute Genomics Platform"/>
            <consortium name="The Broad Institute Genome Sequencing Center for Infectious Disease"/>
            <person name="Wu L."/>
            <person name="Ma J."/>
        </authorList>
    </citation>
    <scope>NUCLEOTIDE SEQUENCE [LARGE SCALE GENOMIC DNA]</scope>
    <source>
        <strain evidence="21">CCUG 66188</strain>
    </source>
</reference>
<evidence type="ECO:0000256" key="12">
    <source>
        <dbReference type="ARBA" id="ARBA00022989"/>
    </source>
</evidence>
<evidence type="ECO:0000259" key="19">
    <source>
        <dbReference type="Pfam" id="PF13807"/>
    </source>
</evidence>
<dbReference type="Pfam" id="PF13807">
    <property type="entry name" value="GNVR"/>
    <property type="match status" value="1"/>
</dbReference>